<accession>A0A2Z6NUF4</accession>
<keyword evidence="3" id="KW-1185">Reference proteome</keyword>
<sequence>MKQVSGDVSSASNPSPPVNESGKRDIQPSDLHQTEKTVDGDNNKSSEALVSSPQCLESSEIEEKSRALPPLARSKKRCTKSNSKAAWGKLISQSSESPRLQPFPLLCVSGLFLFSVSVVPLFSVFTDHKVDEELPIVCHKTEPVLILHISWPVAYVITQEAHEF</sequence>
<gene>
    <name evidence="2" type="ORF">TSUD_38080</name>
</gene>
<organism evidence="2 3">
    <name type="scientific">Trifolium subterraneum</name>
    <name type="common">Subterranean clover</name>
    <dbReference type="NCBI Taxonomy" id="3900"/>
    <lineage>
        <taxon>Eukaryota</taxon>
        <taxon>Viridiplantae</taxon>
        <taxon>Streptophyta</taxon>
        <taxon>Embryophyta</taxon>
        <taxon>Tracheophyta</taxon>
        <taxon>Spermatophyta</taxon>
        <taxon>Magnoliopsida</taxon>
        <taxon>eudicotyledons</taxon>
        <taxon>Gunneridae</taxon>
        <taxon>Pentapetalae</taxon>
        <taxon>rosids</taxon>
        <taxon>fabids</taxon>
        <taxon>Fabales</taxon>
        <taxon>Fabaceae</taxon>
        <taxon>Papilionoideae</taxon>
        <taxon>50 kb inversion clade</taxon>
        <taxon>NPAAA clade</taxon>
        <taxon>Hologalegina</taxon>
        <taxon>IRL clade</taxon>
        <taxon>Trifolieae</taxon>
        <taxon>Trifolium</taxon>
    </lineage>
</organism>
<dbReference type="Proteomes" id="UP000242715">
    <property type="component" value="Unassembled WGS sequence"/>
</dbReference>
<evidence type="ECO:0000256" key="1">
    <source>
        <dbReference type="SAM" id="MobiDB-lite"/>
    </source>
</evidence>
<evidence type="ECO:0000313" key="3">
    <source>
        <dbReference type="Proteomes" id="UP000242715"/>
    </source>
</evidence>
<feature type="compositionally biased region" description="Basic and acidic residues" evidence="1">
    <location>
        <begin position="21"/>
        <end position="44"/>
    </location>
</feature>
<dbReference type="EMBL" id="DF973767">
    <property type="protein sequence ID" value="GAU39555.1"/>
    <property type="molecule type" value="Genomic_DNA"/>
</dbReference>
<protein>
    <submittedName>
        <fullName evidence="2">Uncharacterized protein</fullName>
    </submittedName>
</protein>
<proteinExistence type="predicted"/>
<evidence type="ECO:0000313" key="2">
    <source>
        <dbReference type="EMBL" id="GAU39555.1"/>
    </source>
</evidence>
<name>A0A2Z6NUF4_TRISU</name>
<reference evidence="3" key="1">
    <citation type="journal article" date="2017" name="Front. Plant Sci.">
        <title>Climate Clever Clovers: New Paradigm to Reduce the Environmental Footprint of Ruminants by Breeding Low Methanogenic Forages Utilizing Haplotype Variation.</title>
        <authorList>
            <person name="Kaur P."/>
            <person name="Appels R."/>
            <person name="Bayer P.E."/>
            <person name="Keeble-Gagnere G."/>
            <person name="Wang J."/>
            <person name="Hirakawa H."/>
            <person name="Shirasawa K."/>
            <person name="Vercoe P."/>
            <person name="Stefanova K."/>
            <person name="Durmic Z."/>
            <person name="Nichols P."/>
            <person name="Revell C."/>
            <person name="Isobe S.N."/>
            <person name="Edwards D."/>
            <person name="Erskine W."/>
        </authorList>
    </citation>
    <scope>NUCLEOTIDE SEQUENCE [LARGE SCALE GENOMIC DNA]</scope>
    <source>
        <strain evidence="3">cv. Daliak</strain>
    </source>
</reference>
<feature type="region of interest" description="Disordered" evidence="1">
    <location>
        <begin position="1"/>
        <end position="86"/>
    </location>
</feature>
<dbReference type="AlphaFoldDB" id="A0A2Z6NUF4"/>
<feature type="compositionally biased region" description="Polar residues" evidence="1">
    <location>
        <begin position="45"/>
        <end position="57"/>
    </location>
</feature>